<feature type="transmembrane region" description="Helical" evidence="10">
    <location>
        <begin position="168"/>
        <end position="191"/>
    </location>
</feature>
<dbReference type="EMBL" id="MH193971">
    <property type="protein sequence ID" value="AZB49417.1"/>
    <property type="molecule type" value="mRNA"/>
</dbReference>
<evidence type="ECO:0000256" key="8">
    <source>
        <dbReference type="ARBA" id="ARBA00023170"/>
    </source>
</evidence>
<comment type="caution">
    <text evidence="10">Lacks conserved residue(s) required for the propagation of feature annotation.</text>
</comment>
<feature type="transmembrane region" description="Helical" evidence="10">
    <location>
        <begin position="69"/>
        <end position="88"/>
    </location>
</feature>
<comment type="subcellular location">
    <subcellularLocation>
        <location evidence="1 10">Cell membrane</location>
        <topology evidence="1 10">Multi-pass membrane protein</topology>
    </subcellularLocation>
</comment>
<keyword evidence="5 10" id="KW-0552">Olfaction</keyword>
<dbReference type="PANTHER" id="PTHR21137">
    <property type="entry name" value="ODORANT RECEPTOR"/>
    <property type="match status" value="1"/>
</dbReference>
<evidence type="ECO:0000256" key="9">
    <source>
        <dbReference type="ARBA" id="ARBA00023224"/>
    </source>
</evidence>
<dbReference type="AlphaFoldDB" id="A0A3G6V6P8"/>
<protein>
    <recommendedName>
        <fullName evidence="10">Odorant receptor</fullName>
    </recommendedName>
</protein>
<keyword evidence="3 10" id="KW-0716">Sensory transduction</keyword>
<evidence type="ECO:0000256" key="7">
    <source>
        <dbReference type="ARBA" id="ARBA00023136"/>
    </source>
</evidence>
<evidence type="ECO:0000256" key="10">
    <source>
        <dbReference type="RuleBase" id="RU351113"/>
    </source>
</evidence>
<keyword evidence="6 10" id="KW-1133">Transmembrane helix</keyword>
<evidence type="ECO:0000256" key="3">
    <source>
        <dbReference type="ARBA" id="ARBA00022606"/>
    </source>
</evidence>
<dbReference type="GO" id="GO:0007165">
    <property type="term" value="P:signal transduction"/>
    <property type="evidence" value="ECO:0007669"/>
    <property type="project" value="UniProtKB-KW"/>
</dbReference>
<keyword evidence="4 10" id="KW-0812">Transmembrane</keyword>
<keyword evidence="2" id="KW-1003">Cell membrane</keyword>
<keyword evidence="9 10" id="KW-0807">Transducer</keyword>
<evidence type="ECO:0000256" key="1">
    <source>
        <dbReference type="ARBA" id="ARBA00004651"/>
    </source>
</evidence>
<comment type="similarity">
    <text evidence="10">Belongs to the insect chemoreceptor superfamily. Heteromeric odorant receptor channel (TC 1.A.69) family.</text>
</comment>
<feature type="transmembrane region" description="Helical" evidence="10">
    <location>
        <begin position="260"/>
        <end position="280"/>
    </location>
</feature>
<evidence type="ECO:0000256" key="6">
    <source>
        <dbReference type="ARBA" id="ARBA00022989"/>
    </source>
</evidence>
<name>A0A3G6V6P8_9NEOP</name>
<accession>A0A3G6V6P8</accession>
<feature type="transmembrane region" description="Helical" evidence="10">
    <location>
        <begin position="292"/>
        <end position="308"/>
    </location>
</feature>
<keyword evidence="7 10" id="KW-0472">Membrane</keyword>
<feature type="transmembrane region" description="Helical" evidence="10">
    <location>
        <begin position="126"/>
        <end position="147"/>
    </location>
</feature>
<proteinExistence type="evidence at transcript level"/>
<reference evidence="11" key="1">
    <citation type="journal article" date="2018" name="Comp. Biochem. Physiol. Part D Genomics Proteomics">
        <title>Candidate olfactory genes identified in Heortia vitessoides (Lepidoptera: Crambidae) by antennal transcriptome analysis.</title>
        <authorList>
            <person name="Cheng J."/>
            <person name="Wang C.Y."/>
            <person name="Lyu Z.H."/>
            <person name="Chen J.X."/>
            <person name="Tang L.P."/>
            <person name="Lin T."/>
        </authorList>
    </citation>
    <scope>NUCLEOTIDE SEQUENCE</scope>
</reference>
<evidence type="ECO:0000313" key="11">
    <source>
        <dbReference type="EMBL" id="AZB49417.1"/>
    </source>
</evidence>
<dbReference type="GO" id="GO:0004984">
    <property type="term" value="F:olfactory receptor activity"/>
    <property type="evidence" value="ECO:0007669"/>
    <property type="project" value="InterPro"/>
</dbReference>
<organism evidence="11">
    <name type="scientific">Heortia vitessoides</name>
    <dbReference type="NCBI Taxonomy" id="1557813"/>
    <lineage>
        <taxon>Eukaryota</taxon>
        <taxon>Metazoa</taxon>
        <taxon>Ecdysozoa</taxon>
        <taxon>Arthropoda</taxon>
        <taxon>Hexapoda</taxon>
        <taxon>Insecta</taxon>
        <taxon>Pterygota</taxon>
        <taxon>Neoptera</taxon>
        <taxon>Endopterygota</taxon>
        <taxon>Lepidoptera</taxon>
        <taxon>Glossata</taxon>
        <taxon>Ditrysia</taxon>
        <taxon>Pyraloidea</taxon>
        <taxon>Crambidae</taxon>
        <taxon>Heortia</taxon>
    </lineage>
</organism>
<feature type="transmembrane region" description="Helical" evidence="10">
    <location>
        <begin position="37"/>
        <end position="57"/>
    </location>
</feature>
<keyword evidence="8 10" id="KW-0675">Receptor</keyword>
<dbReference type="GO" id="GO:0005886">
    <property type="term" value="C:plasma membrane"/>
    <property type="evidence" value="ECO:0007669"/>
    <property type="project" value="UniProtKB-SubCell"/>
</dbReference>
<evidence type="ECO:0000256" key="5">
    <source>
        <dbReference type="ARBA" id="ARBA00022725"/>
    </source>
</evidence>
<dbReference type="GO" id="GO:0005549">
    <property type="term" value="F:odorant binding"/>
    <property type="evidence" value="ECO:0007669"/>
    <property type="project" value="InterPro"/>
</dbReference>
<evidence type="ECO:0000256" key="4">
    <source>
        <dbReference type="ARBA" id="ARBA00022692"/>
    </source>
</evidence>
<dbReference type="PANTHER" id="PTHR21137:SF35">
    <property type="entry name" value="ODORANT RECEPTOR 19A-RELATED"/>
    <property type="match status" value="1"/>
</dbReference>
<evidence type="ECO:0000256" key="2">
    <source>
        <dbReference type="ARBA" id="ARBA00022475"/>
    </source>
</evidence>
<dbReference type="Pfam" id="PF02949">
    <property type="entry name" value="7tm_6"/>
    <property type="match status" value="1"/>
</dbReference>
<sequence length="392" mass="46077">MATFNSEDLFLSRAKFVMKYMGVWIQPLNESLLSKCYRYLMVTLQYMFLIFQLIYIFQVWGDMEAIVQASYLMFTQSCLCFKVAIFLFNPDNIRQLIAQMNSEIFKPQNLVHQNFLRDQATWIKRMLMGFMISAQCTCVLWAVRPLFDGIGRKFPFDMWMPLSPESSLQYIIGYVFQLMTISMSASMYFGVDSVAMPAVMFACAQVQIIKDKILRVSPVTLNVKAADRQKLFEDNHKRLNECIQQHQAVYTFTKLVEQTFHAYLLFQMSGCVGIFCMTSLRMLGIGWRSVQFFSSLTYMLVMFTQLFVCCKCGHELTSMTEELHREMYKCSWYEQDLNFKRKLCFTMMRMSRPIVIRAGYYIPLSRQTFVGILRMSYSYFAVLNQANRVEQQ</sequence>
<dbReference type="InterPro" id="IPR004117">
    <property type="entry name" value="7tm6_olfct_rcpt"/>
</dbReference>